<gene>
    <name evidence="1" type="ORF">C8D86_11835</name>
</gene>
<comment type="caution">
    <text evidence="1">The sequence shown here is derived from an EMBL/GenBank/DDBJ whole genome shotgun (WGS) entry which is preliminary data.</text>
</comment>
<proteinExistence type="predicted"/>
<accession>A0A370GD02</accession>
<dbReference type="InterPro" id="IPR043089">
    <property type="entry name" value="Dot_Icm_IcmQ_C"/>
</dbReference>
<protein>
    <submittedName>
        <fullName evidence="1">Dot/Icm secretion system protein</fullName>
    </submittedName>
</protein>
<dbReference type="Gene3D" id="3.20.170.50">
    <property type="entry name" value="Dot/Icm secretion system IcmQ, C-terminal domain"/>
    <property type="match status" value="1"/>
</dbReference>
<sequence length="194" mass="22322">MYMPNNNAEQREKLLKLVRDAVEQDKMLREQYQIGDKFRFIRDRLHALLARIEESVAISQKESEIKADKLAEDEELVYVYLYNAQGLALQSWQKMLNPAVFYEYSVNRPIYTDRSAIDAFIRSKTNKAQHGYITVAVKKSNILKIQDASLKDPIGNPLVKVKEGSLSPGRMFAFTHNGQNYILDEEGKIVPKPV</sequence>
<reference evidence="1 2" key="1">
    <citation type="submission" date="2018-07" db="EMBL/GenBank/DDBJ databases">
        <title>Genomic Encyclopedia of Type Strains, Phase IV (KMG-IV): sequencing the most valuable type-strain genomes for metagenomic binning, comparative biology and taxonomic classification.</title>
        <authorList>
            <person name="Goeker M."/>
        </authorList>
    </citation>
    <scope>NUCLEOTIDE SEQUENCE [LARGE SCALE GENOMIC DNA]</scope>
    <source>
        <strain evidence="1 2">DSM 16500</strain>
    </source>
</reference>
<dbReference type="OrthoDB" id="5645338at2"/>
<organism evidence="1 2">
    <name type="scientific">Aquicella lusitana</name>
    <dbReference type="NCBI Taxonomy" id="254246"/>
    <lineage>
        <taxon>Bacteria</taxon>
        <taxon>Pseudomonadati</taxon>
        <taxon>Pseudomonadota</taxon>
        <taxon>Gammaproteobacteria</taxon>
        <taxon>Legionellales</taxon>
        <taxon>Coxiellaceae</taxon>
        <taxon>Aquicella</taxon>
    </lineage>
</organism>
<dbReference type="Pfam" id="PF09475">
    <property type="entry name" value="Dot_icm_IcmQ"/>
    <property type="match status" value="1"/>
</dbReference>
<dbReference type="EMBL" id="QQAX01000018">
    <property type="protein sequence ID" value="RDI41712.1"/>
    <property type="molecule type" value="Genomic_DNA"/>
</dbReference>
<evidence type="ECO:0000313" key="1">
    <source>
        <dbReference type="EMBL" id="RDI41712.1"/>
    </source>
</evidence>
<dbReference type="InterPro" id="IPR013365">
    <property type="entry name" value="Dot_Icm_IcmQ"/>
</dbReference>
<keyword evidence="2" id="KW-1185">Reference proteome</keyword>
<dbReference type="AlphaFoldDB" id="A0A370GD02"/>
<evidence type="ECO:0000313" key="2">
    <source>
        <dbReference type="Proteomes" id="UP000254720"/>
    </source>
</evidence>
<dbReference type="Proteomes" id="UP000254720">
    <property type="component" value="Unassembled WGS sequence"/>
</dbReference>
<name>A0A370GD02_9COXI</name>